<gene>
    <name evidence="1" type="ORF">CVLEPA_LOCUS20046</name>
</gene>
<keyword evidence="2" id="KW-1185">Reference proteome</keyword>
<evidence type="ECO:0000313" key="1">
    <source>
        <dbReference type="EMBL" id="CAK8688005.1"/>
    </source>
</evidence>
<organism evidence="1 2">
    <name type="scientific">Clavelina lepadiformis</name>
    <name type="common">Light-bulb sea squirt</name>
    <name type="synonym">Ascidia lepadiformis</name>
    <dbReference type="NCBI Taxonomy" id="159417"/>
    <lineage>
        <taxon>Eukaryota</taxon>
        <taxon>Metazoa</taxon>
        <taxon>Chordata</taxon>
        <taxon>Tunicata</taxon>
        <taxon>Ascidiacea</taxon>
        <taxon>Aplousobranchia</taxon>
        <taxon>Clavelinidae</taxon>
        <taxon>Clavelina</taxon>
    </lineage>
</organism>
<proteinExistence type="predicted"/>
<protein>
    <submittedName>
        <fullName evidence="1">Uncharacterized protein</fullName>
    </submittedName>
</protein>
<evidence type="ECO:0000313" key="2">
    <source>
        <dbReference type="Proteomes" id="UP001642483"/>
    </source>
</evidence>
<accession>A0ABP0GCX7</accession>
<sequence>MTENLENYDLYSTYLSENLVPELVSKVCRNQELRQCTSDIIFRLKLVQVLGKYLVGKGKRAIVACLQKSERLGSSDRTSEHESEKQF</sequence>
<dbReference type="Proteomes" id="UP001642483">
    <property type="component" value="Unassembled WGS sequence"/>
</dbReference>
<reference evidence="1 2" key="1">
    <citation type="submission" date="2024-02" db="EMBL/GenBank/DDBJ databases">
        <authorList>
            <person name="Daric V."/>
            <person name="Darras S."/>
        </authorList>
    </citation>
    <scope>NUCLEOTIDE SEQUENCE [LARGE SCALE GENOMIC DNA]</scope>
</reference>
<dbReference type="EMBL" id="CAWYQH010000107">
    <property type="protein sequence ID" value="CAK8688005.1"/>
    <property type="molecule type" value="Genomic_DNA"/>
</dbReference>
<comment type="caution">
    <text evidence="1">The sequence shown here is derived from an EMBL/GenBank/DDBJ whole genome shotgun (WGS) entry which is preliminary data.</text>
</comment>
<name>A0ABP0GCX7_CLALP</name>